<evidence type="ECO:0000256" key="4">
    <source>
        <dbReference type="ARBA" id="ARBA00022729"/>
    </source>
</evidence>
<evidence type="ECO:0000256" key="1">
    <source>
        <dbReference type="ARBA" id="ARBA00001974"/>
    </source>
</evidence>
<dbReference type="InterPro" id="IPR007867">
    <property type="entry name" value="GMC_OxRtase_C"/>
</dbReference>
<evidence type="ECO:0000259" key="7">
    <source>
        <dbReference type="PROSITE" id="PS00624"/>
    </source>
</evidence>
<name>A0A0P0H2F9_IRPLA</name>
<dbReference type="GO" id="GO:0016614">
    <property type="term" value="F:oxidoreductase activity, acting on CH-OH group of donors"/>
    <property type="evidence" value="ECO:0007669"/>
    <property type="project" value="InterPro"/>
</dbReference>
<dbReference type="Pfam" id="PF00732">
    <property type="entry name" value="GMC_oxred_N"/>
    <property type="match status" value="1"/>
</dbReference>
<dbReference type="SUPFAM" id="SSF51905">
    <property type="entry name" value="FAD/NAD(P)-binding domain"/>
    <property type="match status" value="1"/>
</dbReference>
<protein>
    <submittedName>
        <fullName evidence="8">Choline dehydrogenase</fullName>
    </submittedName>
</protein>
<dbReference type="SUPFAM" id="SSF54373">
    <property type="entry name" value="FAD-linked reductases, C-terminal domain"/>
    <property type="match status" value="1"/>
</dbReference>
<dbReference type="PANTHER" id="PTHR11552:SF201">
    <property type="entry name" value="GLUCOSE-METHANOL-CHOLINE OXIDOREDUCTASE N-TERMINAL DOMAIN-CONTAINING PROTEIN"/>
    <property type="match status" value="1"/>
</dbReference>
<dbReference type="InterPro" id="IPR012132">
    <property type="entry name" value="GMC_OxRdtase"/>
</dbReference>
<evidence type="ECO:0000256" key="5">
    <source>
        <dbReference type="ARBA" id="ARBA00022827"/>
    </source>
</evidence>
<dbReference type="Gene3D" id="3.50.50.60">
    <property type="entry name" value="FAD/NAD(P)-binding domain"/>
    <property type="match status" value="1"/>
</dbReference>
<dbReference type="Pfam" id="PF05199">
    <property type="entry name" value="GMC_oxred_C"/>
    <property type="match status" value="1"/>
</dbReference>
<dbReference type="Gene3D" id="3.30.560.10">
    <property type="entry name" value="Glucose Oxidase, domain 3"/>
    <property type="match status" value="1"/>
</dbReference>
<comment type="similarity">
    <text evidence="2">Belongs to the GMC oxidoreductase family.</text>
</comment>
<evidence type="ECO:0000256" key="6">
    <source>
        <dbReference type="ARBA" id="ARBA00023002"/>
    </source>
</evidence>
<comment type="cofactor">
    <cofactor evidence="1">
        <name>FAD</name>
        <dbReference type="ChEBI" id="CHEBI:57692"/>
    </cofactor>
</comment>
<dbReference type="GO" id="GO:0050660">
    <property type="term" value="F:flavin adenine dinucleotide binding"/>
    <property type="evidence" value="ECO:0007669"/>
    <property type="project" value="InterPro"/>
</dbReference>
<keyword evidence="6" id="KW-0560">Oxidoreductase</keyword>
<dbReference type="PANTHER" id="PTHR11552">
    <property type="entry name" value="GLUCOSE-METHANOL-CHOLINE GMC OXIDOREDUCTASE"/>
    <property type="match status" value="1"/>
</dbReference>
<sequence length="335" mass="37043">MTGDPNGFFFAPVTHDKKSHRSYATSAFYVPNKDRKNLNVLVTATVRKVLTTTSSNGNVIATGVEFEYNGTVYDVNAKKEVIVSSGTLGSPHILELSGIGRKDVLEKAGIPLKLELPGVGENVQEHVMVGLSYELKDDVEFDTLDILRDPETLAKHLELHKTVEGVFTTGVTSFGFVTLDQLTPRANEIYQTMQDTVKNLDPKTTPPGLLEQYKILLDRYKPGSTNPGLEFISFPGMMSFPNPPEPGKRYVTLLVAVNHTWSRGTIHSTSNDPSKLPEIDPHYFEQGVDLTLLLELAKRAREVAHTSPMKEMIVQGLNPGSEVQTDEELTSAYLR</sequence>
<keyword evidence="5" id="KW-0274">FAD</keyword>
<dbReference type="InterPro" id="IPR036188">
    <property type="entry name" value="FAD/NAD-bd_sf"/>
</dbReference>
<reference evidence="8" key="1">
    <citation type="submission" date="2015-04" db="EMBL/GenBank/DDBJ databases">
        <title>Genomic and Molecular Mechanisms for Efficient Biodegradation of Aromatic Dye.</title>
        <authorList>
            <person name="Yuan J."/>
        </authorList>
    </citation>
    <scope>NUCLEOTIDE SEQUENCE</scope>
    <source>
        <strain evidence="8">CD2</strain>
    </source>
</reference>
<accession>A0A0P0H2F9</accession>
<organism evidence="8">
    <name type="scientific">Irpex lacteus</name>
    <name type="common">Milk-white toothed polypore</name>
    <name type="synonym">Polyporus tulipiferae</name>
    <dbReference type="NCBI Taxonomy" id="5319"/>
    <lineage>
        <taxon>Eukaryota</taxon>
        <taxon>Fungi</taxon>
        <taxon>Dikarya</taxon>
        <taxon>Basidiomycota</taxon>
        <taxon>Agaricomycotina</taxon>
        <taxon>Agaricomycetes</taxon>
        <taxon>Polyporales</taxon>
        <taxon>Irpicaceae</taxon>
        <taxon>Irpex</taxon>
    </lineage>
</organism>
<evidence type="ECO:0000256" key="2">
    <source>
        <dbReference type="ARBA" id="ARBA00010790"/>
    </source>
</evidence>
<feature type="domain" description="Glucose-methanol-choline oxidoreductase N-terminal" evidence="7">
    <location>
        <begin position="86"/>
        <end position="100"/>
    </location>
</feature>
<evidence type="ECO:0000256" key="3">
    <source>
        <dbReference type="ARBA" id="ARBA00022630"/>
    </source>
</evidence>
<keyword evidence="3" id="KW-0285">Flavoprotein</keyword>
<dbReference type="InterPro" id="IPR000172">
    <property type="entry name" value="GMC_OxRdtase_N"/>
</dbReference>
<evidence type="ECO:0000313" key="8">
    <source>
        <dbReference type="EMBL" id="ALJ82905.1"/>
    </source>
</evidence>
<keyword evidence="4" id="KW-0732">Signal</keyword>
<proteinExistence type="evidence at transcript level"/>
<dbReference type="AlphaFoldDB" id="A0A0P0H2F9"/>
<dbReference type="EMBL" id="KR296957">
    <property type="protein sequence ID" value="ALJ82905.1"/>
    <property type="molecule type" value="mRNA"/>
</dbReference>
<dbReference type="PROSITE" id="PS00624">
    <property type="entry name" value="GMC_OXRED_2"/>
    <property type="match status" value="1"/>
</dbReference>